<dbReference type="InterPro" id="IPR027463">
    <property type="entry name" value="AcrB_DN_DC_subdom"/>
</dbReference>
<feature type="transmembrane region" description="Helical" evidence="2">
    <location>
        <begin position="466"/>
        <end position="489"/>
    </location>
</feature>
<evidence type="ECO:0000313" key="3">
    <source>
        <dbReference type="EMBL" id="TLM88946.1"/>
    </source>
</evidence>
<accession>A0A5R8WJN8</accession>
<dbReference type="SUPFAM" id="SSF82866">
    <property type="entry name" value="Multidrug efflux transporter AcrB transmembrane domain"/>
    <property type="match status" value="2"/>
</dbReference>
<gene>
    <name evidence="3" type="ORF">FDY95_22445</name>
</gene>
<evidence type="ECO:0000256" key="1">
    <source>
        <dbReference type="SAM" id="MobiDB-lite"/>
    </source>
</evidence>
<evidence type="ECO:0000256" key="2">
    <source>
        <dbReference type="SAM" id="Phobius"/>
    </source>
</evidence>
<comment type="caution">
    <text evidence="3">The sequence shown here is derived from an EMBL/GenBank/DDBJ whole genome shotgun (WGS) entry which is preliminary data.</text>
</comment>
<dbReference type="Gene3D" id="3.30.70.1440">
    <property type="entry name" value="Multidrug efflux transporter AcrB pore domain"/>
    <property type="match status" value="1"/>
</dbReference>
<organism evidence="3 4">
    <name type="scientific">Hymenobacter jeollabukensis</name>
    <dbReference type="NCBI Taxonomy" id="2025313"/>
    <lineage>
        <taxon>Bacteria</taxon>
        <taxon>Pseudomonadati</taxon>
        <taxon>Bacteroidota</taxon>
        <taxon>Cytophagia</taxon>
        <taxon>Cytophagales</taxon>
        <taxon>Hymenobacteraceae</taxon>
        <taxon>Hymenobacter</taxon>
    </lineage>
</organism>
<dbReference type="OrthoDB" id="636130at2"/>
<dbReference type="Pfam" id="PF00873">
    <property type="entry name" value="ACR_tran"/>
    <property type="match status" value="1"/>
</dbReference>
<name>A0A5R8WJN8_9BACT</name>
<reference evidence="3 4" key="1">
    <citation type="submission" date="2019-05" db="EMBL/GenBank/DDBJ databases">
        <title>Hymenobacter edaphi sp. nov., isolated from abandoned arsenic-contaminated farmland soil.</title>
        <authorList>
            <person name="Nie L."/>
        </authorList>
    </citation>
    <scope>NUCLEOTIDE SEQUENCE [LARGE SCALE GENOMIC DNA]</scope>
    <source>
        <strain evidence="3 4">1-3-3-8</strain>
    </source>
</reference>
<dbReference type="Gene3D" id="3.30.2090.10">
    <property type="entry name" value="Multidrug efflux transporter AcrB TolC docking domain, DN and DC subdomains"/>
    <property type="match status" value="2"/>
</dbReference>
<sequence length="1056" mass="113242">MRPSVFQAYKAPIAVVLALGLALGVLAYRRISVALFPEVTFPKVKVIADSGLQPVDRMMVTVTKPMEDAMKQVPGLTLLRSTTSRGSCEISAYLDWNVDVVRSQQNIESRLNQIRSDLPAGTQISVERMNPAILPVMGYTLEGPGRSALELRRLALLTVKPFVSQVDGVSAVQIQGGRTKEFEVELLPDQLAALGLTPTDVSTMLGQTNFVQSNGYLADYRRLYLTVTDATITGKSDVENVVLRNDGRRIVRLADVATVRVAEQPEYTRINANGHDAVLIGVLRQPDANVVQVAAGVRAKIKTLQAGLPRGIRLAPYYDQSDFVSEVVRSVQDSLWIGLALALAVTALFLRSWRASLTILLTIPIALALTVAVLYFGLGYSFNIMTLGAVAAAIGLMIDDAVVMVEQLHRVGEEHPEASTSEIVARSVQHLLPALVGSSLSTIVIFLPFALLGGVAGAYFKVLATTMVVALICSFLVAWLGLPVLYLLLSRIGFGEKKPAGESLNDSGTTTLSRSTTSGTPALPSGSAGEDPANHGLTEAAHHEIPWVRSVIRHPAYSVVGVALLIGLMWFIIPRLATGFLPEMDEGAIVLDYNSPPGTSLEETDRMLRQAEKLIVRVPEVASYSRRTGTQMGFFITEPNSGDYLIRLKTDRKRTTDEVIDDIRQRIESSQPALVIDFGQVIGDMLGDLMSTVQPIEIKLFGPNAATRYELADKVAGIVESTPGTADVFNGIVRVGPSIDVRPEPARLAQFGLTATDFQTQLQTQLAGVVAGNVLEGEQLLNIRLRYPGAATASLQEVRQQPIFLPGGQRRRLDELATVTVSAGDAELERENLQAMTAITARLNGRDLGSAMSEIRQKLDRDLPLPPGYFIQFGGSYAEQQQSFQELLTILVTACLLVFAVGLFLFRDLKAAALILLVAVLGPAGGSLALYLTGTPLNVGSYTGLIMVVGIIGENAIFTLQQFNDARQSAPVEQAIGYAIAARLRPKLMTALSAIAALLPLALGIGAGAQLHQPLAIAVIGGLLLALPLLLVVLPSLLRLAYGRGKAEAASAVAAV</sequence>
<dbReference type="PANTHER" id="PTHR32063:SF24">
    <property type="entry name" value="CATION EFFLUX SYSTEM (ACRB_ACRD_ACRF FAMILY)"/>
    <property type="match status" value="1"/>
</dbReference>
<dbReference type="GO" id="GO:0042910">
    <property type="term" value="F:xenobiotic transmembrane transporter activity"/>
    <property type="evidence" value="ECO:0007669"/>
    <property type="project" value="TreeGrafter"/>
</dbReference>
<feature type="transmembrane region" description="Helical" evidence="2">
    <location>
        <begin position="939"/>
        <end position="958"/>
    </location>
</feature>
<dbReference type="Gene3D" id="3.30.70.1320">
    <property type="entry name" value="Multidrug efflux transporter AcrB pore domain like"/>
    <property type="match status" value="1"/>
</dbReference>
<dbReference type="Gene3D" id="3.30.70.1430">
    <property type="entry name" value="Multidrug efflux transporter AcrB pore domain"/>
    <property type="match status" value="2"/>
</dbReference>
<dbReference type="Gene3D" id="1.20.1640.10">
    <property type="entry name" value="Multidrug efflux transporter AcrB transmembrane domain"/>
    <property type="match status" value="2"/>
</dbReference>
<feature type="transmembrane region" description="Helical" evidence="2">
    <location>
        <begin position="1015"/>
        <end position="1038"/>
    </location>
</feature>
<feature type="transmembrane region" description="Helical" evidence="2">
    <location>
        <begin position="887"/>
        <end position="906"/>
    </location>
</feature>
<dbReference type="SUPFAM" id="SSF82714">
    <property type="entry name" value="Multidrug efflux transporter AcrB TolC docking domain, DN and DC subdomains"/>
    <property type="match status" value="2"/>
</dbReference>
<feature type="region of interest" description="Disordered" evidence="1">
    <location>
        <begin position="500"/>
        <end position="535"/>
    </location>
</feature>
<dbReference type="EMBL" id="VAJM01000015">
    <property type="protein sequence ID" value="TLM88946.1"/>
    <property type="molecule type" value="Genomic_DNA"/>
</dbReference>
<dbReference type="PANTHER" id="PTHR32063">
    <property type="match status" value="1"/>
</dbReference>
<dbReference type="RefSeq" id="WP_138081246.1">
    <property type="nucleotide sequence ID" value="NZ_VAJM01000015.1"/>
</dbReference>
<keyword evidence="2" id="KW-1133">Transmembrane helix</keyword>
<feature type="transmembrane region" description="Helical" evidence="2">
    <location>
        <begin position="988"/>
        <end position="1009"/>
    </location>
</feature>
<feature type="compositionally biased region" description="Low complexity" evidence="1">
    <location>
        <begin position="507"/>
        <end position="520"/>
    </location>
</feature>
<dbReference type="AlphaFoldDB" id="A0A5R8WJN8"/>
<keyword evidence="2" id="KW-0472">Membrane</keyword>
<protein>
    <submittedName>
        <fullName evidence="3">Efflux RND transporter permease subunit</fullName>
    </submittedName>
</protein>
<dbReference type="InterPro" id="IPR001036">
    <property type="entry name" value="Acrflvin-R"/>
</dbReference>
<keyword evidence="4" id="KW-1185">Reference proteome</keyword>
<dbReference type="Proteomes" id="UP000305517">
    <property type="component" value="Unassembled WGS sequence"/>
</dbReference>
<keyword evidence="2" id="KW-0812">Transmembrane</keyword>
<dbReference type="SUPFAM" id="SSF82693">
    <property type="entry name" value="Multidrug efflux transporter AcrB pore domain, PN1, PN2, PC1 and PC2 subdomains"/>
    <property type="match status" value="3"/>
</dbReference>
<feature type="transmembrane region" description="Helical" evidence="2">
    <location>
        <begin position="913"/>
        <end position="933"/>
    </location>
</feature>
<evidence type="ECO:0000313" key="4">
    <source>
        <dbReference type="Proteomes" id="UP000305517"/>
    </source>
</evidence>
<feature type="transmembrane region" description="Helical" evidence="2">
    <location>
        <begin position="431"/>
        <end position="460"/>
    </location>
</feature>
<dbReference type="GO" id="GO:0005886">
    <property type="term" value="C:plasma membrane"/>
    <property type="evidence" value="ECO:0007669"/>
    <property type="project" value="TreeGrafter"/>
</dbReference>
<proteinExistence type="predicted"/>
<feature type="transmembrane region" description="Helical" evidence="2">
    <location>
        <begin position="556"/>
        <end position="573"/>
    </location>
</feature>
<feature type="transmembrane region" description="Helical" evidence="2">
    <location>
        <begin position="334"/>
        <end position="350"/>
    </location>
</feature>
<dbReference type="PRINTS" id="PR00702">
    <property type="entry name" value="ACRIFLAVINRP"/>
</dbReference>
<feature type="transmembrane region" description="Helical" evidence="2">
    <location>
        <begin position="357"/>
        <end position="378"/>
    </location>
</feature>